<evidence type="ECO:0000256" key="4">
    <source>
        <dbReference type="ARBA" id="ARBA00022692"/>
    </source>
</evidence>
<keyword evidence="4 18" id="KW-0812">Transmembrane</keyword>
<keyword evidence="11 18" id="KW-0472">Membrane</keyword>
<dbReference type="SUPFAM" id="SSF49417">
    <property type="entry name" value="p53-like transcription factors"/>
    <property type="match status" value="1"/>
</dbReference>
<dbReference type="STRING" id="77166.N6UG92"/>
<dbReference type="OrthoDB" id="262535at2759"/>
<comment type="cofactor">
    <cofactor evidence="15">
        <name>Zn(2+)</name>
        <dbReference type="ChEBI" id="CHEBI:29105"/>
    </cofactor>
    <text evidence="15">Binds 1 zinc ion per subunit.</text>
</comment>
<dbReference type="InterPro" id="IPR002117">
    <property type="entry name" value="p53_tumour_suppressor"/>
</dbReference>
<keyword evidence="8 18" id="KW-1133">Transmembrane helix</keyword>
<evidence type="ECO:0000313" key="22">
    <source>
        <dbReference type="Proteomes" id="UP000030742"/>
    </source>
</evidence>
<keyword evidence="9" id="KW-0805">Transcription regulation</keyword>
<name>N6UG92_DENPD</name>
<dbReference type="EMBL" id="KB740364">
    <property type="protein sequence ID" value="ENN80780.1"/>
    <property type="molecule type" value="Genomic_DNA"/>
</dbReference>
<dbReference type="CDD" id="cd08367">
    <property type="entry name" value="P53"/>
    <property type="match status" value="1"/>
</dbReference>
<dbReference type="Pfam" id="PF00870">
    <property type="entry name" value="P53"/>
    <property type="match status" value="1"/>
</dbReference>
<feature type="transmembrane region" description="Helical" evidence="18">
    <location>
        <begin position="48"/>
        <end position="67"/>
    </location>
</feature>
<feature type="compositionally biased region" description="Basic and acidic residues" evidence="17">
    <location>
        <begin position="427"/>
        <end position="442"/>
    </location>
</feature>
<evidence type="ECO:0000256" key="3">
    <source>
        <dbReference type="ARBA" id="ARBA00006167"/>
    </source>
</evidence>
<comment type="similarity">
    <text evidence="3">Belongs to the p53 family.</text>
</comment>
<evidence type="ECO:0000256" key="2">
    <source>
        <dbReference type="ARBA" id="ARBA00004141"/>
    </source>
</evidence>
<dbReference type="GO" id="GO:0006915">
    <property type="term" value="P:apoptotic process"/>
    <property type="evidence" value="ECO:0007669"/>
    <property type="project" value="UniProtKB-KW"/>
</dbReference>
<feature type="binding site" evidence="15">
    <location>
        <position position="322"/>
    </location>
    <ligand>
        <name>Zn(2+)</name>
        <dbReference type="ChEBI" id="CHEBI:29105"/>
    </ligand>
</feature>
<keyword evidence="12" id="KW-0010">Activator</keyword>
<evidence type="ECO:0000256" key="7">
    <source>
        <dbReference type="ARBA" id="ARBA00022833"/>
    </source>
</evidence>
<protein>
    <recommendedName>
        <fullName evidence="19">p53 DNA-binding domain-containing protein</fullName>
    </recommendedName>
</protein>
<dbReference type="PANTHER" id="PTHR11447">
    <property type="entry name" value="CELLULAR TUMOR ANTIGEN P53"/>
    <property type="match status" value="1"/>
</dbReference>
<dbReference type="AlphaFoldDB" id="N6UG92"/>
<dbReference type="InterPro" id="IPR008967">
    <property type="entry name" value="p53-like_TF_DNA-bd_sf"/>
</dbReference>
<organism evidence="20">
    <name type="scientific">Dendroctonus ponderosae</name>
    <name type="common">Mountain pine beetle</name>
    <dbReference type="NCBI Taxonomy" id="77166"/>
    <lineage>
        <taxon>Eukaryota</taxon>
        <taxon>Metazoa</taxon>
        <taxon>Ecdysozoa</taxon>
        <taxon>Arthropoda</taxon>
        <taxon>Hexapoda</taxon>
        <taxon>Insecta</taxon>
        <taxon>Pterygota</taxon>
        <taxon>Neoptera</taxon>
        <taxon>Endopterygota</taxon>
        <taxon>Coleoptera</taxon>
        <taxon>Polyphaga</taxon>
        <taxon>Cucujiformia</taxon>
        <taxon>Curculionidae</taxon>
        <taxon>Scolytinae</taxon>
        <taxon>Dendroctonus</taxon>
    </lineage>
</organism>
<dbReference type="Proteomes" id="UP000030742">
    <property type="component" value="Unassembled WGS sequence"/>
</dbReference>
<sequence length="523" mass="60012">MTDNCRFRTSLTFEVLLYVNSYYFGLFAVCEIGMNVVKYVNFTELHHFHIDFMVLMAVCIIEILRIALGRHGNVTENNWLIVTAILLTIPTVIGVLYLMILQSEVLRFEYIICSIQLGLCVTQIITGVLCLFPCCKVPEYRCTLFPLHLLRIIRNSSKMSQFSSQLSSSMLPEELLDPEVQAEINRGLGSQEMQLLCNLLPCCSEEPQDWSSPFDVPDPEPVVETKAAVDSIEPLIRPSRASEIMCTDDHQGEMLFDVSVCDNEGVKNTWIFSPRLNKVFVEVNRQIPLDFKVENPTGQRLFVRATLQYSSQEFAADPVIRCHQHRVEDKSNRNIETHVRRHVLRCGNQNAIYIGNEAGERPSFIFPLAVPQAGSHSVRELIQFVCKSSCYPPGMNRKQVDIIFTLENSQSEVLGRKSIKAKVCACPKRDKDKEEKPSLDKVRLKRRRAEEPADGQSETRNEPLTEFDLKVRCYSKPVIQKIVQNIIDVYRSQMHELRDNPFEYGRVEKVHTDMLKVQKDLFK</sequence>
<reference evidence="20 22" key="1">
    <citation type="journal article" date="2013" name="Genome Biol.">
        <title>Draft genome of the mountain pine beetle, Dendroctonus ponderosae Hopkins, a major forest pest.</title>
        <authorList>
            <person name="Keeling C.I."/>
            <person name="Yuen M.M."/>
            <person name="Liao N.Y."/>
            <person name="Docking T.R."/>
            <person name="Chan S.K."/>
            <person name="Taylor G.A."/>
            <person name="Palmquist D.L."/>
            <person name="Jackman S.D."/>
            <person name="Nguyen A."/>
            <person name="Li M."/>
            <person name="Henderson H."/>
            <person name="Janes J.K."/>
            <person name="Zhao Y."/>
            <person name="Pandoh P."/>
            <person name="Moore R."/>
            <person name="Sperling F.A."/>
            <person name="Huber D.P."/>
            <person name="Birol I."/>
            <person name="Jones S.J."/>
            <person name="Bohlmann J."/>
        </authorList>
    </citation>
    <scope>NUCLEOTIDE SEQUENCE</scope>
</reference>
<feature type="non-terminal residue" evidence="20">
    <location>
        <position position="1"/>
    </location>
</feature>
<keyword evidence="6 15" id="KW-0479">Metal-binding</keyword>
<evidence type="ECO:0000256" key="16">
    <source>
        <dbReference type="PIRSR" id="PIRSR602117-2"/>
    </source>
</evidence>
<comment type="subcellular location">
    <subcellularLocation>
        <location evidence="2">Membrane</location>
        <topology evidence="2">Multi-pass membrane protein</topology>
    </subcellularLocation>
    <subcellularLocation>
        <location evidence="1">Nucleus</location>
    </subcellularLocation>
</comment>
<gene>
    <name evidence="21" type="ORF">D910_08491</name>
    <name evidence="20" type="ORF">YQE_02789</name>
</gene>
<feature type="site" description="Interaction with DNA" evidence="16">
    <location>
        <position position="267"/>
    </location>
</feature>
<proteinExistence type="inferred from homology"/>
<evidence type="ECO:0000256" key="15">
    <source>
        <dbReference type="PIRSR" id="PIRSR602117-1"/>
    </source>
</evidence>
<keyword evidence="10" id="KW-0238">DNA-binding</keyword>
<keyword evidence="13" id="KW-0804">Transcription</keyword>
<dbReference type="InterPro" id="IPR012346">
    <property type="entry name" value="p53/RUNT-type_TF_DNA-bd_sf"/>
</dbReference>
<evidence type="ECO:0000256" key="10">
    <source>
        <dbReference type="ARBA" id="ARBA00023125"/>
    </source>
</evidence>
<evidence type="ECO:0000259" key="19">
    <source>
        <dbReference type="Pfam" id="PF00870"/>
    </source>
</evidence>
<evidence type="ECO:0000256" key="9">
    <source>
        <dbReference type="ARBA" id="ARBA00023015"/>
    </source>
</evidence>
<dbReference type="Gene3D" id="2.60.40.720">
    <property type="match status" value="1"/>
</dbReference>
<feature type="transmembrane region" description="Helical" evidence="18">
    <location>
        <begin position="79"/>
        <end position="98"/>
    </location>
</feature>
<keyword evidence="14" id="KW-0539">Nucleus</keyword>
<dbReference type="GO" id="GO:0000978">
    <property type="term" value="F:RNA polymerase II cis-regulatory region sequence-specific DNA binding"/>
    <property type="evidence" value="ECO:0007669"/>
    <property type="project" value="TreeGrafter"/>
</dbReference>
<dbReference type="PANTHER" id="PTHR11447:SF16">
    <property type="entry name" value="P53 PROTEIN LONG FORM VARIANT 1"/>
    <property type="match status" value="1"/>
</dbReference>
<evidence type="ECO:0000313" key="21">
    <source>
        <dbReference type="EMBL" id="ERL91151.1"/>
    </source>
</evidence>
<evidence type="ECO:0000256" key="6">
    <source>
        <dbReference type="ARBA" id="ARBA00022723"/>
    </source>
</evidence>
<keyword evidence="7 15" id="KW-0862">Zinc</keyword>
<evidence type="ECO:0000256" key="1">
    <source>
        <dbReference type="ARBA" id="ARBA00004123"/>
    </source>
</evidence>
<keyword evidence="5" id="KW-0053">Apoptosis</keyword>
<feature type="binding site" evidence="15">
    <location>
        <position position="325"/>
    </location>
    <ligand>
        <name>Zn(2+)</name>
        <dbReference type="ChEBI" id="CHEBI:29105"/>
    </ligand>
</feature>
<dbReference type="GO" id="GO:0000981">
    <property type="term" value="F:DNA-binding transcription factor activity, RNA polymerase II-specific"/>
    <property type="evidence" value="ECO:0007669"/>
    <property type="project" value="TreeGrafter"/>
</dbReference>
<evidence type="ECO:0000256" key="17">
    <source>
        <dbReference type="SAM" id="MobiDB-lite"/>
    </source>
</evidence>
<evidence type="ECO:0000256" key="11">
    <source>
        <dbReference type="ARBA" id="ARBA00023136"/>
    </source>
</evidence>
<dbReference type="GO" id="GO:0046872">
    <property type="term" value="F:metal ion binding"/>
    <property type="evidence" value="ECO:0007669"/>
    <property type="project" value="UniProtKB-KW"/>
</dbReference>
<evidence type="ECO:0000313" key="20">
    <source>
        <dbReference type="EMBL" id="ENN80780.1"/>
    </source>
</evidence>
<dbReference type="InterPro" id="IPR011615">
    <property type="entry name" value="p53_DNA-bd"/>
</dbReference>
<dbReference type="PRINTS" id="PR00386">
    <property type="entry name" value="P53SUPPRESSR"/>
</dbReference>
<dbReference type="OMA" id="NRNIETH"/>
<evidence type="ECO:0000256" key="18">
    <source>
        <dbReference type="SAM" id="Phobius"/>
    </source>
</evidence>
<evidence type="ECO:0000256" key="8">
    <source>
        <dbReference type="ARBA" id="ARBA00022989"/>
    </source>
</evidence>
<feature type="transmembrane region" description="Helical" evidence="18">
    <location>
        <begin position="15"/>
        <end position="36"/>
    </location>
</feature>
<dbReference type="InterPro" id="IPR019184">
    <property type="entry name" value="Uncharacterised_TM-17"/>
</dbReference>
<feature type="region of interest" description="Disordered" evidence="17">
    <location>
        <begin position="426"/>
        <end position="461"/>
    </location>
</feature>
<feature type="domain" description="p53 DNA-binding" evidence="19">
    <location>
        <begin position="246"/>
        <end position="436"/>
    </location>
</feature>
<evidence type="ECO:0000256" key="14">
    <source>
        <dbReference type="ARBA" id="ARBA00023242"/>
    </source>
</evidence>
<dbReference type="GO" id="GO:0005634">
    <property type="term" value="C:nucleus"/>
    <property type="evidence" value="ECO:0007669"/>
    <property type="project" value="UniProtKB-SubCell"/>
</dbReference>
<evidence type="ECO:0000256" key="13">
    <source>
        <dbReference type="ARBA" id="ARBA00023163"/>
    </source>
</evidence>
<dbReference type="HOGENOM" id="CLU_521009_0_0_1"/>
<feature type="binding site" evidence="15">
    <location>
        <position position="386"/>
    </location>
    <ligand>
        <name>Zn(2+)</name>
        <dbReference type="ChEBI" id="CHEBI:29105"/>
    </ligand>
</feature>
<feature type="binding site" evidence="15">
    <location>
        <position position="390"/>
    </location>
    <ligand>
        <name>Zn(2+)</name>
        <dbReference type="ChEBI" id="CHEBI:29105"/>
    </ligand>
</feature>
<accession>N6UG92</accession>
<dbReference type="GO" id="GO:0016020">
    <property type="term" value="C:membrane"/>
    <property type="evidence" value="ECO:0007669"/>
    <property type="project" value="UniProtKB-SubCell"/>
</dbReference>
<dbReference type="EMBL" id="KB632275">
    <property type="protein sequence ID" value="ERL91151.1"/>
    <property type="molecule type" value="Genomic_DNA"/>
</dbReference>
<evidence type="ECO:0000256" key="12">
    <source>
        <dbReference type="ARBA" id="ARBA00023159"/>
    </source>
</evidence>
<evidence type="ECO:0000256" key="5">
    <source>
        <dbReference type="ARBA" id="ARBA00022703"/>
    </source>
</evidence>
<dbReference type="Pfam" id="PF09799">
    <property type="entry name" value="Transmemb_17"/>
    <property type="match status" value="1"/>
</dbReference>